<dbReference type="Pfam" id="PF13439">
    <property type="entry name" value="Glyco_transf_4"/>
    <property type="match status" value="1"/>
</dbReference>
<evidence type="ECO:0000313" key="3">
    <source>
        <dbReference type="EMBL" id="AYQ72230.1"/>
    </source>
</evidence>
<dbReference type="KEGG" id="coh:EAV92_06385"/>
<keyword evidence="4" id="KW-1185">Reference proteome</keyword>
<dbReference type="Gene3D" id="3.40.50.2000">
    <property type="entry name" value="Glycogen Phosphorylase B"/>
    <property type="match status" value="2"/>
</dbReference>
<accession>A0A3G3JVF9</accession>
<protein>
    <submittedName>
        <fullName evidence="3">Glycosyltransferase family 1 protein</fullName>
    </submittedName>
</protein>
<reference evidence="3 4" key="1">
    <citation type="submission" date="2018-10" db="EMBL/GenBank/DDBJ databases">
        <title>Genome Sequence of Cohnella sp.</title>
        <authorList>
            <person name="Srinivasan S."/>
            <person name="Kim M.K."/>
        </authorList>
    </citation>
    <scope>NUCLEOTIDE SEQUENCE [LARGE SCALE GENOMIC DNA]</scope>
    <source>
        <strain evidence="3 4">18JY8-7</strain>
    </source>
</reference>
<dbReference type="Proteomes" id="UP000269097">
    <property type="component" value="Chromosome"/>
</dbReference>
<evidence type="ECO:0000313" key="4">
    <source>
        <dbReference type="Proteomes" id="UP000269097"/>
    </source>
</evidence>
<dbReference type="InterPro" id="IPR028098">
    <property type="entry name" value="Glyco_trans_4-like_N"/>
</dbReference>
<dbReference type="PANTHER" id="PTHR45947">
    <property type="entry name" value="SULFOQUINOVOSYL TRANSFERASE SQD2"/>
    <property type="match status" value="1"/>
</dbReference>
<dbReference type="GO" id="GO:0016757">
    <property type="term" value="F:glycosyltransferase activity"/>
    <property type="evidence" value="ECO:0007669"/>
    <property type="project" value="InterPro"/>
</dbReference>
<dbReference type="EMBL" id="CP033433">
    <property type="protein sequence ID" value="AYQ72230.1"/>
    <property type="molecule type" value="Genomic_DNA"/>
</dbReference>
<name>A0A3G3JVF9_9BACL</name>
<dbReference type="SUPFAM" id="SSF53756">
    <property type="entry name" value="UDP-Glycosyltransferase/glycogen phosphorylase"/>
    <property type="match status" value="1"/>
</dbReference>
<evidence type="ECO:0000259" key="2">
    <source>
        <dbReference type="Pfam" id="PF13439"/>
    </source>
</evidence>
<dbReference type="InterPro" id="IPR050194">
    <property type="entry name" value="Glycosyltransferase_grp1"/>
</dbReference>
<sequence length="383" mass="43645">MGRLREGGGKDMRIWVLTNEYAGNIIGGLGVVATHLSRALSRREGLHVTVICKGKERRVTAVHGPSLSVIRFPRNSRFHSVASQFFRPVPVLNWLKRHGIAFPDLIHVHSLQCLELAEYMKTHERTPIVYTCHSTVKLEPSQVGRAKTALRQEKLIRLADAVTAPSDWQKNAILGFYPYTGDVRVIRNGVVERRANRRQSKNRYRLLFVGRMNRIKGVDELLRAIALLRKTHPRIRLDLVGSGSKSYTLRLKRLSRQKRLTGKVRWLGKRNPAAVWQLYPRYGAVVVPSRHESFGLVALEAMASGVPLVATRNGGLQTFVNESNAEIISDVTSRDIASAILRMWRNPELKETKVRRAQETAKSYRWDDIARQYHFLFSQYAGR</sequence>
<dbReference type="CDD" id="cd03801">
    <property type="entry name" value="GT4_PimA-like"/>
    <property type="match status" value="1"/>
</dbReference>
<gene>
    <name evidence="3" type="ORF">EAV92_06385</name>
</gene>
<proteinExistence type="predicted"/>
<evidence type="ECO:0000259" key="1">
    <source>
        <dbReference type="Pfam" id="PF00534"/>
    </source>
</evidence>
<keyword evidence="3" id="KW-0808">Transferase</keyword>
<dbReference type="AlphaFoldDB" id="A0A3G3JVF9"/>
<dbReference type="PANTHER" id="PTHR45947:SF3">
    <property type="entry name" value="SULFOQUINOVOSYL TRANSFERASE SQD2"/>
    <property type="match status" value="1"/>
</dbReference>
<feature type="domain" description="Glycosyl transferase family 1" evidence="1">
    <location>
        <begin position="196"/>
        <end position="357"/>
    </location>
</feature>
<feature type="domain" description="Glycosyltransferase subfamily 4-like N-terminal" evidence="2">
    <location>
        <begin position="26"/>
        <end position="190"/>
    </location>
</feature>
<dbReference type="Pfam" id="PF00534">
    <property type="entry name" value="Glycos_transf_1"/>
    <property type="match status" value="1"/>
</dbReference>
<organism evidence="3 4">
    <name type="scientific">Cohnella candidum</name>
    <dbReference type="NCBI Taxonomy" id="2674991"/>
    <lineage>
        <taxon>Bacteria</taxon>
        <taxon>Bacillati</taxon>
        <taxon>Bacillota</taxon>
        <taxon>Bacilli</taxon>
        <taxon>Bacillales</taxon>
        <taxon>Paenibacillaceae</taxon>
        <taxon>Cohnella</taxon>
    </lineage>
</organism>
<dbReference type="InterPro" id="IPR001296">
    <property type="entry name" value="Glyco_trans_1"/>
</dbReference>